<dbReference type="InterPro" id="IPR002347">
    <property type="entry name" value="SDR_fam"/>
</dbReference>
<feature type="domain" description="Ketoreductase" evidence="5">
    <location>
        <begin position="5"/>
        <end position="182"/>
    </location>
</feature>
<evidence type="ECO:0000256" key="2">
    <source>
        <dbReference type="ARBA" id="ARBA00023002"/>
    </source>
</evidence>
<dbReference type="PROSITE" id="PS00061">
    <property type="entry name" value="ADH_SHORT"/>
    <property type="match status" value="1"/>
</dbReference>
<dbReference type="InterPro" id="IPR036291">
    <property type="entry name" value="NAD(P)-bd_dom_sf"/>
</dbReference>
<evidence type="ECO:0000259" key="5">
    <source>
        <dbReference type="SMART" id="SM00822"/>
    </source>
</evidence>
<dbReference type="OrthoDB" id="151996at2"/>
<feature type="region of interest" description="Disordered" evidence="4">
    <location>
        <begin position="259"/>
        <end position="301"/>
    </location>
</feature>
<dbReference type="Pfam" id="PF00106">
    <property type="entry name" value="adh_short"/>
    <property type="match status" value="1"/>
</dbReference>
<dbReference type="PANTHER" id="PTHR44196">
    <property type="entry name" value="DEHYDROGENASE/REDUCTASE SDR FAMILY MEMBER 7B"/>
    <property type="match status" value="1"/>
</dbReference>
<dbReference type="PANTHER" id="PTHR44196:SF1">
    <property type="entry name" value="DEHYDROGENASE_REDUCTASE SDR FAMILY MEMBER 7B"/>
    <property type="match status" value="1"/>
</dbReference>
<dbReference type="NCBIfam" id="NF005495">
    <property type="entry name" value="PRK07109.1"/>
    <property type="match status" value="1"/>
</dbReference>
<sequence>MSKNTVVVITGASSGIGRATALRYASAGANVVLASRRGQALTKLAKECEARGGDAIAVPTDVTNASQVDALARAAVMKFGRIDVWVNNAAVSAFAPFLEMPLDDIRRVLDVNILGYIYGVRAALAVMTEQGRGSLINVASIVGEVPQPYTAPYGMSKAAVRALGVSLRSELALQKQKHISVSTILPATIDTPFFRHSANYTGRQVVAMPPVYSPDLVAKLIVRTAKKPRNEAIAAGPIGKSLVTQHRKTPAPVEAQMALQTDKTHLSRKNKAPSTDGTLYSPAPTADATATGGWKGSERTGKRSFLGSLTAAALGVAVARWILTTNADASGKKRGKAHAARALRR</sequence>
<feature type="compositionally biased region" description="Low complexity" evidence="4">
    <location>
        <begin position="282"/>
        <end position="291"/>
    </location>
</feature>
<gene>
    <name evidence="6" type="ORF">D9V29_13775</name>
</gene>
<accession>A0A3L6ZKW9</accession>
<evidence type="ECO:0000313" key="7">
    <source>
        <dbReference type="Proteomes" id="UP000270299"/>
    </source>
</evidence>
<dbReference type="PRINTS" id="PR00081">
    <property type="entry name" value="GDHRDH"/>
</dbReference>
<evidence type="ECO:0000256" key="4">
    <source>
        <dbReference type="SAM" id="MobiDB-lite"/>
    </source>
</evidence>
<dbReference type="EMBL" id="RCUV01000021">
    <property type="protein sequence ID" value="RLP68295.1"/>
    <property type="molecule type" value="Genomic_DNA"/>
</dbReference>
<organism evidence="6 7">
    <name type="scientific">Mycetocola manganoxydans</name>
    <dbReference type="NCBI Taxonomy" id="699879"/>
    <lineage>
        <taxon>Bacteria</taxon>
        <taxon>Bacillati</taxon>
        <taxon>Actinomycetota</taxon>
        <taxon>Actinomycetes</taxon>
        <taxon>Micrococcales</taxon>
        <taxon>Microbacteriaceae</taxon>
        <taxon>Mycetocola</taxon>
    </lineage>
</organism>
<evidence type="ECO:0000256" key="3">
    <source>
        <dbReference type="RuleBase" id="RU000363"/>
    </source>
</evidence>
<dbReference type="SMART" id="SM00822">
    <property type="entry name" value="PKS_KR"/>
    <property type="match status" value="1"/>
</dbReference>
<dbReference type="RefSeq" id="WP_121673906.1">
    <property type="nucleotide sequence ID" value="NZ_BMXM01000003.1"/>
</dbReference>
<evidence type="ECO:0000256" key="1">
    <source>
        <dbReference type="ARBA" id="ARBA00006484"/>
    </source>
</evidence>
<dbReference type="Gene3D" id="3.40.50.720">
    <property type="entry name" value="NAD(P)-binding Rossmann-like Domain"/>
    <property type="match status" value="1"/>
</dbReference>
<dbReference type="Proteomes" id="UP000270299">
    <property type="component" value="Unassembled WGS sequence"/>
</dbReference>
<comment type="caution">
    <text evidence="6">The sequence shown here is derived from an EMBL/GenBank/DDBJ whole genome shotgun (WGS) entry which is preliminary data.</text>
</comment>
<dbReference type="AlphaFoldDB" id="A0A3L6ZKW9"/>
<comment type="similarity">
    <text evidence="1 3">Belongs to the short-chain dehydrogenases/reductases (SDR) family.</text>
</comment>
<dbReference type="GO" id="GO:0016491">
    <property type="term" value="F:oxidoreductase activity"/>
    <property type="evidence" value="ECO:0007669"/>
    <property type="project" value="UniProtKB-KW"/>
</dbReference>
<evidence type="ECO:0000313" key="6">
    <source>
        <dbReference type="EMBL" id="RLP68295.1"/>
    </source>
</evidence>
<dbReference type="SUPFAM" id="SSF51735">
    <property type="entry name" value="NAD(P)-binding Rossmann-fold domains"/>
    <property type="match status" value="1"/>
</dbReference>
<dbReference type="PRINTS" id="PR00080">
    <property type="entry name" value="SDRFAMILY"/>
</dbReference>
<keyword evidence="7" id="KW-1185">Reference proteome</keyword>
<protein>
    <submittedName>
        <fullName evidence="6">SDR family NAD(P)-dependent oxidoreductase</fullName>
    </submittedName>
</protein>
<name>A0A3L6ZKW9_9MICO</name>
<dbReference type="InterPro" id="IPR057326">
    <property type="entry name" value="KR_dom"/>
</dbReference>
<dbReference type="InterPro" id="IPR020904">
    <property type="entry name" value="Sc_DH/Rdtase_CS"/>
</dbReference>
<keyword evidence="2" id="KW-0560">Oxidoreductase</keyword>
<dbReference type="GO" id="GO:0016020">
    <property type="term" value="C:membrane"/>
    <property type="evidence" value="ECO:0007669"/>
    <property type="project" value="TreeGrafter"/>
</dbReference>
<proteinExistence type="inferred from homology"/>
<reference evidence="6 7" key="1">
    <citation type="submission" date="2018-10" db="EMBL/GenBank/DDBJ databases">
        <authorList>
            <person name="Li J."/>
        </authorList>
    </citation>
    <scope>NUCLEOTIDE SEQUENCE [LARGE SCALE GENOMIC DNA]</scope>
    <source>
        <strain evidence="6 7">CCTCC AB209002</strain>
    </source>
</reference>